<feature type="domain" description="SAM-dependent methyltransferase TRM5/TYW2-type" evidence="9">
    <location>
        <begin position="374"/>
        <end position="574"/>
    </location>
</feature>
<dbReference type="EMBL" id="CM000653">
    <property type="protein sequence ID" value="EED87733.1"/>
    <property type="molecule type" value="Genomic_DNA"/>
</dbReference>
<dbReference type="InterPro" id="IPR030382">
    <property type="entry name" value="MeTrfase_TRM5/TYW2"/>
</dbReference>
<evidence type="ECO:0000259" key="9">
    <source>
        <dbReference type="PROSITE" id="PS51684"/>
    </source>
</evidence>
<feature type="region of interest" description="Disordered" evidence="8">
    <location>
        <begin position="225"/>
        <end position="249"/>
    </location>
</feature>
<dbReference type="GO" id="GO:0008175">
    <property type="term" value="F:tRNA methyltransferase activity"/>
    <property type="evidence" value="ECO:0000318"/>
    <property type="project" value="GO_Central"/>
</dbReference>
<proteinExistence type="predicted"/>
<evidence type="ECO:0000256" key="3">
    <source>
        <dbReference type="ARBA" id="ARBA00022679"/>
    </source>
</evidence>
<comment type="pathway">
    <text evidence="1">tRNA modification; wybutosine-tRNA(Phe) biosynthesis.</text>
</comment>
<evidence type="ECO:0000313" key="11">
    <source>
        <dbReference type="Proteomes" id="UP000001449"/>
    </source>
</evidence>
<evidence type="ECO:0000256" key="1">
    <source>
        <dbReference type="ARBA" id="ARBA00004797"/>
    </source>
</evidence>
<dbReference type="HOGENOM" id="CLU_475320_0_0_1"/>
<evidence type="ECO:0000256" key="4">
    <source>
        <dbReference type="ARBA" id="ARBA00022691"/>
    </source>
</evidence>
<dbReference type="SUPFAM" id="SSF111278">
    <property type="entry name" value="SSo0622-like"/>
    <property type="match status" value="1"/>
</dbReference>
<dbReference type="GO" id="GO:0005737">
    <property type="term" value="C:cytoplasm"/>
    <property type="evidence" value="ECO:0000318"/>
    <property type="project" value="GO_Central"/>
</dbReference>
<name>B8CG13_THAPS</name>
<dbReference type="GeneID" id="7448247"/>
<keyword evidence="4" id="KW-0949">S-adenosyl-L-methionine</keyword>
<sequence length="574" mass="62686">MSHPQTTHHSTSFVTRKQTCLSKRDKSSAGRIDPRAVDICAVVNGREEYYTTSSCSGRCFLYVGDGIKSWHQREEDGDGEGPIKMGFFQRHRVSHDLIASPIRYFNLTTLRSDPTGGGDNIPTVGQFESFGNNAGFASLLEQEVGVGSAIGGAATSAAVVDGGVDTPIWLRYEPFILHVMCRSLKSASVLMALARPSFKNVGLTSWNTGGGGGGGGQVDTFEEDETATAATSSDVGGGGSVNSKNQQCKGGGPRYLVAIWGDEGLDMPLSLPSSPGRGLFYNPDDADGTTNAEWLAQLVNERHRRNWRKIERFVESMKSLEEGRAVDVDYDNLHGGMNDLDVNGEYDDYDESVNGPIGSSPKNAASELPIPRSYDVVGDVAVLNTIPEGDEETQRKVGEWIMSRNKAIKICVARTNPLTTTDRSPGETGLIQLAGLPRNPVVTSHYEYGIKCVVDLHHTFFSPRMAPERLRLSQQVARGERVLVVFAGVGMEALQIAARTEASEVLAIEKNEVAAECLRRARRMLERNKTATCPGSGMGAAERLHPRGRRRDHRTETWARVMRALPSYWKCCHY</sequence>
<dbReference type="PANTHER" id="PTHR23245:SF25">
    <property type="entry name" value="TRNA WYBUTOSINE-SYNTHESIZING PROTEIN 2 HOMOLOG"/>
    <property type="match status" value="1"/>
</dbReference>
<reference evidence="10 11" key="1">
    <citation type="journal article" date="2004" name="Science">
        <title>The genome of the diatom Thalassiosira pseudonana: ecology, evolution, and metabolism.</title>
        <authorList>
            <person name="Armbrust E.V."/>
            <person name="Berges J.A."/>
            <person name="Bowler C."/>
            <person name="Green B.R."/>
            <person name="Martinez D."/>
            <person name="Putnam N.H."/>
            <person name="Zhou S."/>
            <person name="Allen A.E."/>
            <person name="Apt K.E."/>
            <person name="Bechner M."/>
            <person name="Brzezinski M.A."/>
            <person name="Chaal B.K."/>
            <person name="Chiovitti A."/>
            <person name="Davis A.K."/>
            <person name="Demarest M.S."/>
            <person name="Detter J.C."/>
            <person name="Glavina T."/>
            <person name="Goodstein D."/>
            <person name="Hadi M.Z."/>
            <person name="Hellsten U."/>
            <person name="Hildebrand M."/>
            <person name="Jenkins B.D."/>
            <person name="Jurka J."/>
            <person name="Kapitonov V.V."/>
            <person name="Kroger N."/>
            <person name="Lau W.W."/>
            <person name="Lane T.W."/>
            <person name="Larimer F.W."/>
            <person name="Lippmeier J.C."/>
            <person name="Lucas S."/>
            <person name="Medina M."/>
            <person name="Montsant A."/>
            <person name="Obornik M."/>
            <person name="Parker M.S."/>
            <person name="Palenik B."/>
            <person name="Pazour G.J."/>
            <person name="Richardson P.M."/>
            <person name="Rynearson T.A."/>
            <person name="Saito M.A."/>
            <person name="Schwartz D.C."/>
            <person name="Thamatrakoln K."/>
            <person name="Valentin K."/>
            <person name="Vardi A."/>
            <person name="Wilkerson F.P."/>
            <person name="Rokhsar D.S."/>
        </authorList>
    </citation>
    <scope>NUCLEOTIDE SEQUENCE [LARGE SCALE GENOMIC DNA]</scope>
    <source>
        <strain evidence="10 11">CCMP1335</strain>
    </source>
</reference>
<accession>B8CG13</accession>
<dbReference type="InterPro" id="IPR036602">
    <property type="entry name" value="tRNA_yW-synthesising-like_sf"/>
</dbReference>
<reference evidence="10 11" key="2">
    <citation type="journal article" date="2008" name="Nature">
        <title>The Phaeodactylum genome reveals the evolutionary history of diatom genomes.</title>
        <authorList>
            <person name="Bowler C."/>
            <person name="Allen A.E."/>
            <person name="Badger J.H."/>
            <person name="Grimwood J."/>
            <person name="Jabbari K."/>
            <person name="Kuo A."/>
            <person name="Maheswari U."/>
            <person name="Martens C."/>
            <person name="Maumus F."/>
            <person name="Otillar R.P."/>
            <person name="Rayko E."/>
            <person name="Salamov A."/>
            <person name="Vandepoele K."/>
            <person name="Beszteri B."/>
            <person name="Gruber A."/>
            <person name="Heijde M."/>
            <person name="Katinka M."/>
            <person name="Mock T."/>
            <person name="Valentin K."/>
            <person name="Verret F."/>
            <person name="Berges J.A."/>
            <person name="Brownlee C."/>
            <person name="Cadoret J.P."/>
            <person name="Chiovitti A."/>
            <person name="Choi C.J."/>
            <person name="Coesel S."/>
            <person name="De Martino A."/>
            <person name="Detter J.C."/>
            <person name="Durkin C."/>
            <person name="Falciatore A."/>
            <person name="Fournet J."/>
            <person name="Haruta M."/>
            <person name="Huysman M.J."/>
            <person name="Jenkins B.D."/>
            <person name="Jiroutova K."/>
            <person name="Jorgensen R.E."/>
            <person name="Joubert Y."/>
            <person name="Kaplan A."/>
            <person name="Kroger N."/>
            <person name="Kroth P.G."/>
            <person name="La Roche J."/>
            <person name="Lindquist E."/>
            <person name="Lommer M."/>
            <person name="Martin-Jezequel V."/>
            <person name="Lopez P.J."/>
            <person name="Lucas S."/>
            <person name="Mangogna M."/>
            <person name="McGinnis K."/>
            <person name="Medlin L.K."/>
            <person name="Montsant A."/>
            <person name="Oudot-Le Secq M.P."/>
            <person name="Napoli C."/>
            <person name="Obornik M."/>
            <person name="Parker M.S."/>
            <person name="Petit J.L."/>
            <person name="Porcel B.M."/>
            <person name="Poulsen N."/>
            <person name="Robison M."/>
            <person name="Rychlewski L."/>
            <person name="Rynearson T.A."/>
            <person name="Schmutz J."/>
            <person name="Shapiro H."/>
            <person name="Siaut M."/>
            <person name="Stanley M."/>
            <person name="Sussman M.R."/>
            <person name="Taylor A.R."/>
            <person name="Vardi A."/>
            <person name="von Dassow P."/>
            <person name="Vyverman W."/>
            <person name="Willis A."/>
            <person name="Wyrwicz L.S."/>
            <person name="Rokhsar D.S."/>
            <person name="Weissenbach J."/>
            <person name="Armbrust E.V."/>
            <person name="Green B.R."/>
            <person name="Van de Peer Y."/>
            <person name="Grigoriev I.V."/>
        </authorList>
    </citation>
    <scope>NUCLEOTIDE SEQUENCE [LARGE SCALE GENOMIC DNA]</scope>
    <source>
        <strain evidence="10 11">CCMP1335</strain>
    </source>
</reference>
<dbReference type="Proteomes" id="UP000001449">
    <property type="component" value="Chromosome 22"/>
</dbReference>
<dbReference type="PaxDb" id="35128-Thaps25799"/>
<gene>
    <name evidence="10" type="ORF">THAPSDRAFT_25799</name>
</gene>
<comment type="catalytic activity">
    <reaction evidence="6">
        <text>4-demethyl-7-[(3S)-3-amino-3-carboxypropyl]wyosine(37) in tRNA(Phe) + S-adenosyl-L-methionine = 7-[(3S)-3-amino-3-carboxypropyl]wyosine(37) in tRNA(Phe) + S-adenosyl-L-homocysteine + H(+)</text>
        <dbReference type="Rhea" id="RHEA:36635"/>
        <dbReference type="Rhea" id="RHEA-COMP:10378"/>
        <dbReference type="Rhea" id="RHEA-COMP:10379"/>
        <dbReference type="ChEBI" id="CHEBI:15378"/>
        <dbReference type="ChEBI" id="CHEBI:57856"/>
        <dbReference type="ChEBI" id="CHEBI:59789"/>
        <dbReference type="ChEBI" id="CHEBI:73543"/>
        <dbReference type="ChEBI" id="CHEBI:73550"/>
        <dbReference type="EC" id="2.1.1.282"/>
    </reaction>
</comment>
<evidence type="ECO:0000256" key="8">
    <source>
        <dbReference type="SAM" id="MobiDB-lite"/>
    </source>
</evidence>
<dbReference type="InterPro" id="IPR056743">
    <property type="entry name" value="TRM5-TYW2-like_MTfase"/>
</dbReference>
<evidence type="ECO:0000256" key="2">
    <source>
        <dbReference type="ARBA" id="ARBA00022603"/>
    </source>
</evidence>
<dbReference type="Gene3D" id="3.30.1960.10">
    <property type="entry name" value="tRNA wybutosine-synthesizing-like"/>
    <property type="match status" value="1"/>
</dbReference>
<dbReference type="PANTHER" id="PTHR23245">
    <property type="entry name" value="TRNA METHYLTRANSFERASE"/>
    <property type="match status" value="1"/>
</dbReference>
<dbReference type="Gene3D" id="3.30.300.110">
    <property type="entry name" value="Met-10+ protein-like domains"/>
    <property type="match status" value="1"/>
</dbReference>
<dbReference type="SUPFAM" id="SSF53335">
    <property type="entry name" value="S-adenosyl-L-methionine-dependent methyltransferases"/>
    <property type="match status" value="1"/>
</dbReference>
<dbReference type="OMA" id="TSHYEYG"/>
<dbReference type="GO" id="GO:0031591">
    <property type="term" value="P:wybutosine biosynthetic process"/>
    <property type="evidence" value="ECO:0000318"/>
    <property type="project" value="GO_Central"/>
</dbReference>
<dbReference type="RefSeq" id="XP_002294953.1">
    <property type="nucleotide sequence ID" value="XM_002294917.1"/>
</dbReference>
<keyword evidence="11" id="KW-1185">Reference proteome</keyword>
<dbReference type="Pfam" id="PF02475">
    <property type="entry name" value="TRM5-TYW2_MTfase"/>
    <property type="match status" value="1"/>
</dbReference>
<organism evidence="10 11">
    <name type="scientific">Thalassiosira pseudonana</name>
    <name type="common">Marine diatom</name>
    <name type="synonym">Cyclotella nana</name>
    <dbReference type="NCBI Taxonomy" id="35128"/>
    <lineage>
        <taxon>Eukaryota</taxon>
        <taxon>Sar</taxon>
        <taxon>Stramenopiles</taxon>
        <taxon>Ochrophyta</taxon>
        <taxon>Bacillariophyta</taxon>
        <taxon>Coscinodiscophyceae</taxon>
        <taxon>Thalassiosirophycidae</taxon>
        <taxon>Thalassiosirales</taxon>
        <taxon>Thalassiosiraceae</taxon>
        <taxon>Thalassiosira</taxon>
    </lineage>
</organism>
<evidence type="ECO:0000256" key="6">
    <source>
        <dbReference type="ARBA" id="ARBA00049202"/>
    </source>
</evidence>
<dbReference type="GO" id="GO:0030488">
    <property type="term" value="P:tRNA methylation"/>
    <property type="evidence" value="ECO:0000318"/>
    <property type="project" value="GO_Central"/>
</dbReference>
<dbReference type="InterPro" id="IPR029063">
    <property type="entry name" value="SAM-dependent_MTases_sf"/>
</dbReference>
<evidence type="ECO:0000313" key="10">
    <source>
        <dbReference type="EMBL" id="EED87733.1"/>
    </source>
</evidence>
<dbReference type="PROSITE" id="PS51684">
    <property type="entry name" value="SAM_MT_TRM5_TYW2"/>
    <property type="match status" value="1"/>
</dbReference>
<dbReference type="AlphaFoldDB" id="B8CG13"/>
<dbReference type="eggNOG" id="KOG1228">
    <property type="taxonomic scope" value="Eukaryota"/>
</dbReference>
<protein>
    <recommendedName>
        <fullName evidence="9">SAM-dependent methyltransferase TRM5/TYW2-type domain-containing protein</fullName>
    </recommendedName>
</protein>
<dbReference type="Gene3D" id="3.40.50.150">
    <property type="entry name" value="Vaccinia Virus protein VP39"/>
    <property type="match status" value="1"/>
</dbReference>
<dbReference type="Pfam" id="PF02676">
    <property type="entry name" value="TYW3"/>
    <property type="match status" value="1"/>
</dbReference>
<dbReference type="GO" id="GO:0102522">
    <property type="term" value="F:tRNA 4-demethylwyosine alpha-amino-alpha-carboxypropyltransferase activity"/>
    <property type="evidence" value="ECO:0007669"/>
    <property type="project" value="UniProtKB-EC"/>
</dbReference>
<evidence type="ECO:0000256" key="5">
    <source>
        <dbReference type="ARBA" id="ARBA00022694"/>
    </source>
</evidence>
<dbReference type="InParanoid" id="B8CG13"/>
<keyword evidence="5" id="KW-0819">tRNA processing</keyword>
<dbReference type="InterPro" id="IPR003827">
    <property type="entry name" value="tRNA_yW-synthesising"/>
</dbReference>
<keyword evidence="3" id="KW-0808">Transferase</keyword>
<evidence type="ECO:0000256" key="7">
    <source>
        <dbReference type="ARBA" id="ARBA00049400"/>
    </source>
</evidence>
<dbReference type="KEGG" id="tps:THAPSDRAFT_25799"/>
<keyword evidence="2" id="KW-0489">Methyltransferase</keyword>
<dbReference type="CDD" id="cd02440">
    <property type="entry name" value="AdoMet_MTases"/>
    <property type="match status" value="1"/>
</dbReference>
<comment type="catalytic activity">
    <reaction evidence="7">
        <text>4-demethylwyosine(37) in tRNA(Phe) + S-adenosyl-L-methionine = 4-demethyl-7-[(3S)-3-amino-3-carboxypropyl]wyosine(37) in tRNA(Phe) + S-methyl-5'-thioadenosine + H(+)</text>
        <dbReference type="Rhea" id="RHEA:36355"/>
        <dbReference type="Rhea" id="RHEA-COMP:10164"/>
        <dbReference type="Rhea" id="RHEA-COMP:10378"/>
        <dbReference type="ChEBI" id="CHEBI:15378"/>
        <dbReference type="ChEBI" id="CHEBI:17509"/>
        <dbReference type="ChEBI" id="CHEBI:59789"/>
        <dbReference type="ChEBI" id="CHEBI:64315"/>
        <dbReference type="ChEBI" id="CHEBI:73550"/>
        <dbReference type="EC" id="2.5.1.114"/>
    </reaction>
</comment>